<evidence type="ECO:0000256" key="1">
    <source>
        <dbReference type="ARBA" id="ARBA00004418"/>
    </source>
</evidence>
<feature type="signal peptide" evidence="4">
    <location>
        <begin position="1"/>
        <end position="26"/>
    </location>
</feature>
<evidence type="ECO:0000256" key="2">
    <source>
        <dbReference type="ARBA" id="ARBA00010742"/>
    </source>
</evidence>
<dbReference type="RefSeq" id="WP_121623423.1">
    <property type="nucleotide sequence ID" value="NZ_JACIIW010000001.1"/>
</dbReference>
<dbReference type="PANTHER" id="PTHR30024">
    <property type="entry name" value="ALIPHATIC SULFONATES-BINDING PROTEIN-RELATED"/>
    <property type="match status" value="1"/>
</dbReference>
<evidence type="ECO:0000256" key="4">
    <source>
        <dbReference type="SAM" id="SignalP"/>
    </source>
</evidence>
<gene>
    <name evidence="5" type="ORF">D9R14_11210</name>
</gene>
<organism evidence="5 6">
    <name type="scientific">Xanthobacter tagetidis</name>
    <dbReference type="NCBI Taxonomy" id="60216"/>
    <lineage>
        <taxon>Bacteria</taxon>
        <taxon>Pseudomonadati</taxon>
        <taxon>Pseudomonadota</taxon>
        <taxon>Alphaproteobacteria</taxon>
        <taxon>Hyphomicrobiales</taxon>
        <taxon>Xanthobacteraceae</taxon>
        <taxon>Xanthobacter</taxon>
    </lineage>
</organism>
<dbReference type="SUPFAM" id="SSF53850">
    <property type="entry name" value="Periplasmic binding protein-like II"/>
    <property type="match status" value="1"/>
</dbReference>
<comment type="similarity">
    <text evidence="2">Belongs to the bacterial solute-binding protein SsuA/TauA family.</text>
</comment>
<feature type="chain" id="PRO_5017967857" evidence="4">
    <location>
        <begin position="27"/>
        <end position="344"/>
    </location>
</feature>
<dbReference type="EMBL" id="RCTF01000008">
    <property type="protein sequence ID" value="RLP78370.1"/>
    <property type="molecule type" value="Genomic_DNA"/>
</dbReference>
<keyword evidence="3 4" id="KW-0732">Signal</keyword>
<sequence length="344" mass="35446">MRVVHKLVAAAAVGASLFLAPTLASAQQAVRIGQATSALSFMPIWGARALDTFAPNGLTLTLAVVPGGDPNALAALDSGDIDFAAVGSEAVLRAAAKGQPFQIISSLMSKVTLELVVSKEFMEKTGVKPSDPLPKRLAALKGALVGVSSIGGAQDTAARWLAAKGGLNPKDDIKVAQVGNPPALLAALENKRIDAFVLSPPQGFLAEQSGAGVVLVKMGDDFPALANLPFLVLVAKKPADEKATDLTVRTLKALRAASAELVAKPEPTALAIHAKFFAKSSPESIVSAVKAMASGVADGGKLNAEGFQNLIAFAKEVGTDLGKDYDAKSMENDVWTNAFIDKAK</sequence>
<dbReference type="Pfam" id="PF13379">
    <property type="entry name" value="NMT1_2"/>
    <property type="match status" value="1"/>
</dbReference>
<name>A0A3L7AEZ9_9HYPH</name>
<protein>
    <submittedName>
        <fullName evidence="5">ABC transporter substrate-binding protein</fullName>
    </submittedName>
</protein>
<reference evidence="5 6" key="1">
    <citation type="submission" date="2018-10" db="EMBL/GenBank/DDBJ databases">
        <title>Xanthobacter tagetidis genome sequencing and assembly.</title>
        <authorList>
            <person name="Maclea K.S."/>
            <person name="Goen A.E."/>
            <person name="Fatima S.A."/>
        </authorList>
    </citation>
    <scope>NUCLEOTIDE SEQUENCE [LARGE SCALE GENOMIC DNA]</scope>
    <source>
        <strain evidence="5 6">ATCC 700314</strain>
    </source>
</reference>
<accession>A0A3L7AEZ9</accession>
<dbReference type="AlphaFoldDB" id="A0A3L7AEZ9"/>
<comment type="subcellular location">
    <subcellularLocation>
        <location evidence="1">Periplasm</location>
    </subcellularLocation>
</comment>
<evidence type="ECO:0000313" key="6">
    <source>
        <dbReference type="Proteomes" id="UP000269692"/>
    </source>
</evidence>
<dbReference type="PANTHER" id="PTHR30024:SF47">
    <property type="entry name" value="TAURINE-BINDING PERIPLASMIC PROTEIN"/>
    <property type="match status" value="1"/>
</dbReference>
<keyword evidence="6" id="KW-1185">Reference proteome</keyword>
<comment type="caution">
    <text evidence="5">The sequence shown here is derived from an EMBL/GenBank/DDBJ whole genome shotgun (WGS) entry which is preliminary data.</text>
</comment>
<evidence type="ECO:0000313" key="5">
    <source>
        <dbReference type="EMBL" id="RLP78370.1"/>
    </source>
</evidence>
<dbReference type="OrthoDB" id="8205514at2"/>
<dbReference type="GO" id="GO:0042597">
    <property type="term" value="C:periplasmic space"/>
    <property type="evidence" value="ECO:0007669"/>
    <property type="project" value="UniProtKB-SubCell"/>
</dbReference>
<dbReference type="Proteomes" id="UP000269692">
    <property type="component" value="Unassembled WGS sequence"/>
</dbReference>
<dbReference type="Gene3D" id="3.40.190.10">
    <property type="entry name" value="Periplasmic binding protein-like II"/>
    <property type="match status" value="2"/>
</dbReference>
<evidence type="ECO:0000256" key="3">
    <source>
        <dbReference type="ARBA" id="ARBA00022729"/>
    </source>
</evidence>
<dbReference type="GO" id="GO:0042918">
    <property type="term" value="P:alkanesulfonate transmembrane transport"/>
    <property type="evidence" value="ECO:0007669"/>
    <property type="project" value="TreeGrafter"/>
</dbReference>
<proteinExistence type="inferred from homology"/>